<name>A0ABU7XP39_9FLAO</name>
<dbReference type="InterPro" id="IPR050553">
    <property type="entry name" value="Thioredoxin_ResA/DsbE_sf"/>
</dbReference>
<dbReference type="RefSeq" id="WP_303304852.1">
    <property type="nucleotide sequence ID" value="NZ_JAODOP010000004.1"/>
</dbReference>
<dbReference type="Pfam" id="PF08534">
    <property type="entry name" value="Redoxin"/>
    <property type="match status" value="1"/>
</dbReference>
<keyword evidence="3" id="KW-1185">Reference proteome</keyword>
<dbReference type="Proteomes" id="UP001337305">
    <property type="component" value="Unassembled WGS sequence"/>
</dbReference>
<dbReference type="InterPro" id="IPR013740">
    <property type="entry name" value="Redoxin"/>
</dbReference>
<dbReference type="PANTHER" id="PTHR42852">
    <property type="entry name" value="THIOL:DISULFIDE INTERCHANGE PROTEIN DSBE"/>
    <property type="match status" value="1"/>
</dbReference>
<evidence type="ECO:0000313" key="2">
    <source>
        <dbReference type="EMBL" id="MEF3832474.1"/>
    </source>
</evidence>
<evidence type="ECO:0000259" key="1">
    <source>
        <dbReference type="PROSITE" id="PS51352"/>
    </source>
</evidence>
<dbReference type="PROSITE" id="PS51352">
    <property type="entry name" value="THIOREDOXIN_2"/>
    <property type="match status" value="1"/>
</dbReference>
<dbReference type="InterPro" id="IPR013766">
    <property type="entry name" value="Thioredoxin_domain"/>
</dbReference>
<accession>A0ABU7XP39</accession>
<feature type="domain" description="Thioredoxin" evidence="1">
    <location>
        <begin position="42"/>
        <end position="185"/>
    </location>
</feature>
<dbReference type="Gene3D" id="3.40.30.10">
    <property type="entry name" value="Glutaredoxin"/>
    <property type="match status" value="1"/>
</dbReference>
<dbReference type="InterPro" id="IPR036249">
    <property type="entry name" value="Thioredoxin-like_sf"/>
</dbReference>
<gene>
    <name evidence="2" type="ORF">N1F79_04995</name>
</gene>
<dbReference type="PANTHER" id="PTHR42852:SF17">
    <property type="entry name" value="THIOREDOXIN-LIKE PROTEIN HI_1115"/>
    <property type="match status" value="1"/>
</dbReference>
<dbReference type="SUPFAM" id="SSF52833">
    <property type="entry name" value="Thioredoxin-like"/>
    <property type="match status" value="1"/>
</dbReference>
<protein>
    <submittedName>
        <fullName evidence="2">TlpA family protein disulfide reductase</fullName>
    </submittedName>
</protein>
<reference evidence="2 3" key="1">
    <citation type="submission" date="2022-09" db="EMBL/GenBank/DDBJ databases">
        <title>Genome sequencing of Flavivirga sp. MEBiC05379.</title>
        <authorList>
            <person name="Oh H.-M."/>
            <person name="Kwon K.K."/>
            <person name="Park M.J."/>
            <person name="Yang S.-H."/>
        </authorList>
    </citation>
    <scope>NUCLEOTIDE SEQUENCE [LARGE SCALE GENOMIC DNA]</scope>
    <source>
        <strain evidence="2 3">MEBiC05379</strain>
    </source>
</reference>
<evidence type="ECO:0000313" key="3">
    <source>
        <dbReference type="Proteomes" id="UP001337305"/>
    </source>
</evidence>
<organism evidence="2 3">
    <name type="scientific">Flavivirga spongiicola</name>
    <dbReference type="NCBI Taxonomy" id="421621"/>
    <lineage>
        <taxon>Bacteria</taxon>
        <taxon>Pseudomonadati</taxon>
        <taxon>Bacteroidota</taxon>
        <taxon>Flavobacteriia</taxon>
        <taxon>Flavobacteriales</taxon>
        <taxon>Flavobacteriaceae</taxon>
        <taxon>Flavivirga</taxon>
    </lineage>
</organism>
<sequence>MSRKKISLKNIIFLIIIAALIIPQTRLPIQIMLHKGLALFGPSVIKDTKQANLTNYNWKLKGEQGAFNFEETKGKVVLVNFWATWCPPCIAEMPSMQALYNDYKDRIEFIFVSNEDDAVINQFLNKNNYTFKVYNPLTKYPESFDVTSIPRTFLIDKQGDIVIDKGGAANWNSDTVRKTIDDLLKE</sequence>
<dbReference type="CDD" id="cd02966">
    <property type="entry name" value="TlpA_like_family"/>
    <property type="match status" value="1"/>
</dbReference>
<comment type="caution">
    <text evidence="2">The sequence shown here is derived from an EMBL/GenBank/DDBJ whole genome shotgun (WGS) entry which is preliminary data.</text>
</comment>
<dbReference type="EMBL" id="JAODOP010000004">
    <property type="protein sequence ID" value="MEF3832474.1"/>
    <property type="molecule type" value="Genomic_DNA"/>
</dbReference>
<proteinExistence type="predicted"/>